<evidence type="ECO:0000313" key="5">
    <source>
        <dbReference type="RefSeq" id="XP_008467745.1"/>
    </source>
</evidence>
<evidence type="ECO:0000256" key="3">
    <source>
        <dbReference type="ARBA" id="ARBA00029631"/>
    </source>
</evidence>
<accession>A0A1S3CTZ5</accession>
<dbReference type="GO" id="GO:0000266">
    <property type="term" value="P:mitochondrial fission"/>
    <property type="evidence" value="ECO:0007669"/>
    <property type="project" value="TreeGrafter"/>
</dbReference>
<name>A0A1S3CTZ5_DIACI</name>
<reference evidence="5" key="1">
    <citation type="submission" date="2025-08" db="UniProtKB">
        <authorList>
            <consortium name="RefSeq"/>
        </authorList>
    </citation>
    <scope>IDENTIFICATION</scope>
</reference>
<dbReference type="GO" id="GO:0005739">
    <property type="term" value="C:mitochondrion"/>
    <property type="evidence" value="ECO:0007669"/>
    <property type="project" value="TreeGrafter"/>
</dbReference>
<dbReference type="KEGG" id="dci:103505205"/>
<dbReference type="OMA" id="AINRICY"/>
<gene>
    <name evidence="5" type="primary">LOC103505205</name>
</gene>
<evidence type="ECO:0000256" key="2">
    <source>
        <dbReference type="ARBA" id="ARBA00017835"/>
    </source>
</evidence>
<dbReference type="Pfam" id="PF10558">
    <property type="entry name" value="MTP18"/>
    <property type="match status" value="1"/>
</dbReference>
<proteinExistence type="inferred from homology"/>
<dbReference type="RefSeq" id="XP_008467745.1">
    <property type="nucleotide sequence ID" value="XM_008469523.2"/>
</dbReference>
<dbReference type="PaxDb" id="121845-A0A1S3CTZ5"/>
<dbReference type="AlphaFoldDB" id="A0A1S3CTZ5"/>
<comment type="similarity">
    <text evidence="1">Belongs to the MTFP1 family.</text>
</comment>
<dbReference type="GeneID" id="103505205"/>
<dbReference type="InterPro" id="IPR019560">
    <property type="entry name" value="Mitochondrial_18_kDa_protein"/>
</dbReference>
<keyword evidence="4" id="KW-1185">Reference proteome</keyword>
<protein>
    <recommendedName>
        <fullName evidence="2">Mitochondrial fission process protein 1</fullName>
    </recommendedName>
    <alternativeName>
        <fullName evidence="3">Mitochondrial 18 kDa protein</fullName>
    </alternativeName>
</protein>
<dbReference type="PANTHER" id="PTHR11001:SF2">
    <property type="entry name" value="MITOCHONDRIAL FISSION PROCESS PROTEIN 1"/>
    <property type="match status" value="1"/>
</dbReference>
<organism evidence="4 5">
    <name type="scientific">Diaphorina citri</name>
    <name type="common">Asian citrus psyllid</name>
    <dbReference type="NCBI Taxonomy" id="121845"/>
    <lineage>
        <taxon>Eukaryota</taxon>
        <taxon>Metazoa</taxon>
        <taxon>Ecdysozoa</taxon>
        <taxon>Arthropoda</taxon>
        <taxon>Hexapoda</taxon>
        <taxon>Insecta</taxon>
        <taxon>Pterygota</taxon>
        <taxon>Neoptera</taxon>
        <taxon>Paraneoptera</taxon>
        <taxon>Hemiptera</taxon>
        <taxon>Sternorrhyncha</taxon>
        <taxon>Psylloidea</taxon>
        <taxon>Psyllidae</taxon>
        <taxon>Diaphorininae</taxon>
        <taxon>Diaphorina</taxon>
    </lineage>
</organism>
<sequence>MLSSFTGYANEVGEAFRAVVHRQVVNASYGIASLYVLADVTAKTIQAWHSTEHNAGRVAKIGIDALLWQSLASVAVPGLAINRICYLSRALFARWRQGQVATVVTGLVSIPCVIHPIDWAVTEAMDLTVRPYLLHVRVNKEE</sequence>
<evidence type="ECO:0000256" key="1">
    <source>
        <dbReference type="ARBA" id="ARBA00009224"/>
    </source>
</evidence>
<evidence type="ECO:0000313" key="4">
    <source>
        <dbReference type="Proteomes" id="UP000079169"/>
    </source>
</evidence>
<dbReference type="Proteomes" id="UP000079169">
    <property type="component" value="Unplaced"/>
</dbReference>
<dbReference type="PANTHER" id="PTHR11001">
    <property type="entry name" value="MITOCHONDRIAL FISSION PROCESS PROTEIN 1"/>
    <property type="match status" value="1"/>
</dbReference>